<evidence type="ECO:0000313" key="4">
    <source>
        <dbReference type="Proteomes" id="UP001158576"/>
    </source>
</evidence>
<protein>
    <submittedName>
        <fullName evidence="3">Oidioi.mRNA.OKI2018_I69.PAR.g9143.t2.cds</fullName>
    </submittedName>
</protein>
<keyword evidence="2" id="KW-0472">Membrane</keyword>
<feature type="transmembrane region" description="Helical" evidence="2">
    <location>
        <begin position="12"/>
        <end position="37"/>
    </location>
</feature>
<feature type="compositionally biased region" description="Polar residues" evidence="1">
    <location>
        <begin position="296"/>
        <end position="307"/>
    </location>
</feature>
<keyword evidence="2" id="KW-1133">Transmembrane helix</keyword>
<sequence length="402" mass="45318">MCCLDDNYRKNGALAGLFVVGNALASFYLILTFLMITDNLCKYLLFVFSSFSLIMGFLTLMAVVRMSEVLRRDTFLRRLILAFIGIGFILVPVCCWRLFNFMSHMEEITVGGKVANDRSLAVYVELGLLIFHGILSCFIVCSIHEAKQTRHYFEREAKYNYVENTQTGNSERFLTAAVKGGPLVDDEEGSNASYDLDDPERRGSDENEEYSDGMVSEESVNSEKHLTREEMRQRGLLAMKQKRGLGRRGSEDSDFYDEEKESYASRKRSSEGSSALLLVNDKTTNDKRNLAASRQAGMTNSRVSGFSTGRGGGYQGRALPRPESIEPAELELGASDDEARHLGQIDHSEFIDFKSDFNRRSSNRTSTSKTLPDLNHPVREKSKRKSKPVKASKRVETDEENE</sequence>
<feature type="compositionally biased region" description="Basic and acidic residues" evidence="1">
    <location>
        <begin position="348"/>
        <end position="359"/>
    </location>
</feature>
<dbReference type="EMBL" id="OU015568">
    <property type="protein sequence ID" value="CAG5078997.1"/>
    <property type="molecule type" value="Genomic_DNA"/>
</dbReference>
<feature type="region of interest" description="Disordered" evidence="1">
    <location>
        <begin position="348"/>
        <end position="402"/>
    </location>
</feature>
<reference evidence="3 4" key="1">
    <citation type="submission" date="2021-04" db="EMBL/GenBank/DDBJ databases">
        <authorList>
            <person name="Bliznina A."/>
        </authorList>
    </citation>
    <scope>NUCLEOTIDE SEQUENCE [LARGE SCALE GENOMIC DNA]</scope>
</reference>
<evidence type="ECO:0000256" key="1">
    <source>
        <dbReference type="SAM" id="MobiDB-lite"/>
    </source>
</evidence>
<feature type="transmembrane region" description="Helical" evidence="2">
    <location>
        <begin position="43"/>
        <end position="64"/>
    </location>
</feature>
<keyword evidence="4" id="KW-1185">Reference proteome</keyword>
<feature type="region of interest" description="Disordered" evidence="1">
    <location>
        <begin position="181"/>
        <end position="274"/>
    </location>
</feature>
<feature type="transmembrane region" description="Helical" evidence="2">
    <location>
        <begin position="119"/>
        <end position="141"/>
    </location>
</feature>
<feature type="compositionally biased region" description="Basic residues" evidence="1">
    <location>
        <begin position="381"/>
        <end position="392"/>
    </location>
</feature>
<gene>
    <name evidence="3" type="ORF">OKIOD_LOCUS701</name>
</gene>
<keyword evidence="2" id="KW-0812">Transmembrane</keyword>
<organism evidence="3 4">
    <name type="scientific">Oikopleura dioica</name>
    <name type="common">Tunicate</name>
    <dbReference type="NCBI Taxonomy" id="34765"/>
    <lineage>
        <taxon>Eukaryota</taxon>
        <taxon>Metazoa</taxon>
        <taxon>Chordata</taxon>
        <taxon>Tunicata</taxon>
        <taxon>Appendicularia</taxon>
        <taxon>Copelata</taxon>
        <taxon>Oikopleuridae</taxon>
        <taxon>Oikopleura</taxon>
    </lineage>
</organism>
<accession>A0ABN7RJ43</accession>
<evidence type="ECO:0000256" key="2">
    <source>
        <dbReference type="SAM" id="Phobius"/>
    </source>
</evidence>
<evidence type="ECO:0000313" key="3">
    <source>
        <dbReference type="EMBL" id="CAG5078997.1"/>
    </source>
</evidence>
<feature type="region of interest" description="Disordered" evidence="1">
    <location>
        <begin position="291"/>
        <end position="328"/>
    </location>
</feature>
<dbReference type="Proteomes" id="UP001158576">
    <property type="component" value="Chromosome PAR"/>
</dbReference>
<name>A0ABN7RJ43_OIKDI</name>
<proteinExistence type="predicted"/>
<feature type="compositionally biased region" description="Basic and acidic residues" evidence="1">
    <location>
        <begin position="261"/>
        <end position="270"/>
    </location>
</feature>
<feature type="compositionally biased region" description="Basic and acidic residues" evidence="1">
    <location>
        <begin position="221"/>
        <end position="233"/>
    </location>
</feature>
<feature type="transmembrane region" description="Helical" evidence="2">
    <location>
        <begin position="76"/>
        <end position="99"/>
    </location>
</feature>